<reference evidence="3" key="1">
    <citation type="submission" date="2025-08" db="UniProtKB">
        <authorList>
            <consortium name="RefSeq"/>
        </authorList>
    </citation>
    <scope>IDENTIFICATION</scope>
    <source>
        <strain evidence="3">OHB3-1</strain>
    </source>
</reference>
<dbReference type="InterPro" id="IPR000008">
    <property type="entry name" value="C2_dom"/>
</dbReference>
<proteinExistence type="predicted"/>
<feature type="domain" description="C2" evidence="1">
    <location>
        <begin position="35"/>
        <end position="155"/>
    </location>
</feature>
<dbReference type="InterPro" id="IPR045050">
    <property type="entry name" value="Synaptotagmin_plant"/>
</dbReference>
<evidence type="ECO:0000313" key="2">
    <source>
        <dbReference type="Proteomes" id="UP000504603"/>
    </source>
</evidence>
<dbReference type="GeneID" id="111006671"/>
<dbReference type="GO" id="GO:0008289">
    <property type="term" value="F:lipid binding"/>
    <property type="evidence" value="ECO:0007669"/>
    <property type="project" value="InterPro"/>
</dbReference>
<dbReference type="FunFam" id="2.60.40.150:FF:000102">
    <property type="entry name" value="Synaptotagmin-2 isoform A"/>
    <property type="match status" value="1"/>
</dbReference>
<evidence type="ECO:0000259" key="1">
    <source>
        <dbReference type="PROSITE" id="PS50004"/>
    </source>
</evidence>
<gene>
    <name evidence="3" type="primary">LOC111006671</name>
</gene>
<dbReference type="PANTHER" id="PTHR10774:SF62">
    <property type="entry name" value="SYNAPTOTAGMIN-3"/>
    <property type="match status" value="1"/>
</dbReference>
<dbReference type="GO" id="GO:0005783">
    <property type="term" value="C:endoplasmic reticulum"/>
    <property type="evidence" value="ECO:0007669"/>
    <property type="project" value="TreeGrafter"/>
</dbReference>
<sequence>MSCPYLASINLFRCCTGPLETIKKQIANLYLWPHVFGIPILDSSIAMTKKPVGILHVKVVQALKLSKMDLLGTSDPYVKLSLSGERLPSKKTTIKMNNLNPVWNEKFKLIVKDPQSQVLQLQVYDWDKVGGHDRLGMQLVPLKVLEPYETKELTLDLLKNTNINDSHNKKPRGQLVVELTFTPFREESSKCSGMLDVTCRSMASQNARDLLDDFVGGAGLLSVKVQGATGVEGKRHSNPYIVAHFRGEKRKTKMVKKCRDPVWNEDFQFMLEEPPLEEKVHIEVRSRRTLFSFLSKESLGHVEINLTDVVHNGRINEKYHLINSKHGMIHVEIQWTVA</sequence>
<evidence type="ECO:0000313" key="3">
    <source>
        <dbReference type="RefSeq" id="XP_022134411.1"/>
    </source>
</evidence>
<name>A0A6J1BXR1_MOMCH</name>
<protein>
    <submittedName>
        <fullName evidence="3">Synaptotagmin-3-like isoform X4</fullName>
    </submittedName>
</protein>
<dbReference type="RefSeq" id="XP_022134411.1">
    <property type="nucleotide sequence ID" value="XM_022278719.1"/>
</dbReference>
<dbReference type="PROSITE" id="PS50004">
    <property type="entry name" value="C2"/>
    <property type="match status" value="2"/>
</dbReference>
<keyword evidence="2" id="KW-1185">Reference proteome</keyword>
<dbReference type="PANTHER" id="PTHR10774">
    <property type="entry name" value="EXTENDED SYNAPTOTAGMIN-RELATED"/>
    <property type="match status" value="1"/>
</dbReference>
<dbReference type="Proteomes" id="UP000504603">
    <property type="component" value="Unplaced"/>
</dbReference>
<accession>A0A6J1BXR1</accession>
<dbReference type="AlphaFoldDB" id="A0A6J1BXR1"/>
<dbReference type="InterPro" id="IPR035892">
    <property type="entry name" value="C2_domain_sf"/>
</dbReference>
<organism evidence="2 3">
    <name type="scientific">Momordica charantia</name>
    <name type="common">Bitter gourd</name>
    <name type="synonym">Balsam pear</name>
    <dbReference type="NCBI Taxonomy" id="3673"/>
    <lineage>
        <taxon>Eukaryota</taxon>
        <taxon>Viridiplantae</taxon>
        <taxon>Streptophyta</taxon>
        <taxon>Embryophyta</taxon>
        <taxon>Tracheophyta</taxon>
        <taxon>Spermatophyta</taxon>
        <taxon>Magnoliopsida</taxon>
        <taxon>eudicotyledons</taxon>
        <taxon>Gunneridae</taxon>
        <taxon>Pentapetalae</taxon>
        <taxon>rosids</taxon>
        <taxon>fabids</taxon>
        <taxon>Cucurbitales</taxon>
        <taxon>Cucurbitaceae</taxon>
        <taxon>Momordiceae</taxon>
        <taxon>Momordica</taxon>
    </lineage>
</organism>
<dbReference type="SMART" id="SM00239">
    <property type="entry name" value="C2"/>
    <property type="match status" value="2"/>
</dbReference>
<dbReference type="Gene3D" id="2.60.40.150">
    <property type="entry name" value="C2 domain"/>
    <property type="match status" value="2"/>
</dbReference>
<feature type="domain" description="C2" evidence="1">
    <location>
        <begin position="202"/>
        <end position="319"/>
    </location>
</feature>
<dbReference type="SUPFAM" id="SSF49562">
    <property type="entry name" value="C2 domain (Calcium/lipid-binding domain, CaLB)"/>
    <property type="match status" value="2"/>
</dbReference>
<dbReference type="CDD" id="cd00030">
    <property type="entry name" value="C2"/>
    <property type="match status" value="2"/>
</dbReference>
<dbReference type="Pfam" id="PF00168">
    <property type="entry name" value="C2"/>
    <property type="match status" value="2"/>
</dbReference>
<dbReference type="PRINTS" id="PR00360">
    <property type="entry name" value="C2DOMAIN"/>
</dbReference>